<keyword evidence="1" id="KW-0597">Phosphoprotein</keyword>
<dbReference type="RefSeq" id="WP_209369766.1">
    <property type="nucleotide sequence ID" value="NZ_JAGIZA010000001.1"/>
</dbReference>
<evidence type="ECO:0000313" key="3">
    <source>
        <dbReference type="EMBL" id="MBP0491295.1"/>
    </source>
</evidence>
<reference evidence="3" key="1">
    <citation type="submission" date="2021-03" db="EMBL/GenBank/DDBJ databases">
        <authorList>
            <person name="So Y."/>
        </authorList>
    </citation>
    <scope>NUCLEOTIDE SEQUENCE</scope>
    <source>
        <strain evidence="3">SG15</strain>
    </source>
</reference>
<dbReference type="GO" id="GO:0000160">
    <property type="term" value="P:phosphorelay signal transduction system"/>
    <property type="evidence" value="ECO:0007669"/>
    <property type="project" value="InterPro"/>
</dbReference>
<keyword evidence="4" id="KW-1185">Reference proteome</keyword>
<dbReference type="Gene3D" id="3.40.50.2300">
    <property type="match status" value="1"/>
</dbReference>
<sequence>MSLRALIVEDEALIALDLAYSLEALGHEVIAMTADSGEAIAAARDGVDLALVDLNLRDGPTGPALGETLARVHGATVVYLTANPRQIGPGVHGPVGILPKPYTESTLNQAVRFAVSLRQGQAALPPVEMRLLAGAAPAVQGAGG</sequence>
<dbReference type="SMART" id="SM00448">
    <property type="entry name" value="REC"/>
    <property type="match status" value="1"/>
</dbReference>
<proteinExistence type="predicted"/>
<protein>
    <submittedName>
        <fullName evidence="3">Response regulator</fullName>
    </submittedName>
</protein>
<evidence type="ECO:0000259" key="2">
    <source>
        <dbReference type="PROSITE" id="PS50110"/>
    </source>
</evidence>
<comment type="caution">
    <text evidence="3">The sequence shown here is derived from an EMBL/GenBank/DDBJ whole genome shotgun (WGS) entry which is preliminary data.</text>
</comment>
<dbReference type="InterPro" id="IPR001789">
    <property type="entry name" value="Sig_transdc_resp-reg_receiver"/>
</dbReference>
<organism evidence="3 4">
    <name type="scientific">Roseomonas indoligenes</name>
    <dbReference type="NCBI Taxonomy" id="2820811"/>
    <lineage>
        <taxon>Bacteria</taxon>
        <taxon>Pseudomonadati</taxon>
        <taxon>Pseudomonadota</taxon>
        <taxon>Alphaproteobacteria</taxon>
        <taxon>Acetobacterales</taxon>
        <taxon>Roseomonadaceae</taxon>
        <taxon>Roseomonas</taxon>
    </lineage>
</organism>
<accession>A0A940MUQ9</accession>
<dbReference type="PROSITE" id="PS50110">
    <property type="entry name" value="RESPONSE_REGULATORY"/>
    <property type="match status" value="1"/>
</dbReference>
<dbReference type="AlphaFoldDB" id="A0A940MUQ9"/>
<evidence type="ECO:0000256" key="1">
    <source>
        <dbReference type="PROSITE-ProRule" id="PRU00169"/>
    </source>
</evidence>
<evidence type="ECO:0000313" key="4">
    <source>
        <dbReference type="Proteomes" id="UP000677537"/>
    </source>
</evidence>
<feature type="modified residue" description="4-aspartylphosphate" evidence="1">
    <location>
        <position position="53"/>
    </location>
</feature>
<dbReference type="Proteomes" id="UP000677537">
    <property type="component" value="Unassembled WGS sequence"/>
</dbReference>
<feature type="domain" description="Response regulatory" evidence="2">
    <location>
        <begin position="4"/>
        <end position="115"/>
    </location>
</feature>
<name>A0A940MUQ9_9PROT</name>
<dbReference type="EMBL" id="JAGIZA010000001">
    <property type="protein sequence ID" value="MBP0491295.1"/>
    <property type="molecule type" value="Genomic_DNA"/>
</dbReference>
<dbReference type="InterPro" id="IPR011006">
    <property type="entry name" value="CheY-like_superfamily"/>
</dbReference>
<gene>
    <name evidence="3" type="ORF">J5Y10_00725</name>
</gene>
<dbReference type="SUPFAM" id="SSF52172">
    <property type="entry name" value="CheY-like"/>
    <property type="match status" value="1"/>
</dbReference>